<evidence type="ECO:0000313" key="3">
    <source>
        <dbReference type="Proteomes" id="UP001596512"/>
    </source>
</evidence>
<protein>
    <recommendedName>
        <fullName evidence="4">Secreted protein</fullName>
    </recommendedName>
</protein>
<evidence type="ECO:0008006" key="4">
    <source>
        <dbReference type="Google" id="ProtNLM"/>
    </source>
</evidence>
<reference evidence="3" key="1">
    <citation type="journal article" date="2019" name="Int. J. Syst. Evol. Microbiol.">
        <title>The Global Catalogue of Microorganisms (GCM) 10K type strain sequencing project: providing services to taxonomists for standard genome sequencing and annotation.</title>
        <authorList>
            <consortium name="The Broad Institute Genomics Platform"/>
            <consortium name="The Broad Institute Genome Sequencing Center for Infectious Disease"/>
            <person name="Wu L."/>
            <person name="Ma J."/>
        </authorList>
    </citation>
    <scope>NUCLEOTIDE SEQUENCE [LARGE SCALE GENOMIC DNA]</scope>
    <source>
        <strain evidence="3">JCM 17695</strain>
    </source>
</reference>
<name>A0ABW2TVT3_9PSEU</name>
<accession>A0ABW2TVT3</accession>
<dbReference type="EMBL" id="JBHTEY010000004">
    <property type="protein sequence ID" value="MFC7617449.1"/>
    <property type="molecule type" value="Genomic_DNA"/>
</dbReference>
<evidence type="ECO:0000313" key="2">
    <source>
        <dbReference type="EMBL" id="MFC7617449.1"/>
    </source>
</evidence>
<proteinExistence type="predicted"/>
<keyword evidence="3" id="KW-1185">Reference proteome</keyword>
<comment type="caution">
    <text evidence="2">The sequence shown here is derived from an EMBL/GenBank/DDBJ whole genome shotgun (WGS) entry which is preliminary data.</text>
</comment>
<organism evidence="2 3">
    <name type="scientific">Actinokineospora soli</name>
    <dbReference type="NCBI Taxonomy" id="1048753"/>
    <lineage>
        <taxon>Bacteria</taxon>
        <taxon>Bacillati</taxon>
        <taxon>Actinomycetota</taxon>
        <taxon>Actinomycetes</taxon>
        <taxon>Pseudonocardiales</taxon>
        <taxon>Pseudonocardiaceae</taxon>
        <taxon>Actinokineospora</taxon>
    </lineage>
</organism>
<feature type="signal peptide" evidence="1">
    <location>
        <begin position="1"/>
        <end position="27"/>
    </location>
</feature>
<keyword evidence="1" id="KW-0732">Signal</keyword>
<sequence length="104" mass="11006">MRFTRAVRIGALAAVAATALAAQPAHAATGQVVAFTHEFDALQVWVDPSGCHTLPIASHLIFNQTDQVVVIYADPLCLLPIEPFARVKPGYGTHVSAVGSFRAP</sequence>
<evidence type="ECO:0000256" key="1">
    <source>
        <dbReference type="SAM" id="SignalP"/>
    </source>
</evidence>
<dbReference type="Proteomes" id="UP001596512">
    <property type="component" value="Unassembled WGS sequence"/>
</dbReference>
<gene>
    <name evidence="2" type="ORF">ACFQV2_32540</name>
</gene>
<feature type="chain" id="PRO_5045693323" description="Secreted protein" evidence="1">
    <location>
        <begin position="28"/>
        <end position="104"/>
    </location>
</feature>